<dbReference type="InterPro" id="IPR000008">
    <property type="entry name" value="C2_dom"/>
</dbReference>
<dbReference type="InterPro" id="IPR043549">
    <property type="entry name" value="C2C4C/C2C4D"/>
</dbReference>
<dbReference type="InterPro" id="IPR035892">
    <property type="entry name" value="C2_domain_sf"/>
</dbReference>
<dbReference type="PROSITE" id="PS50004">
    <property type="entry name" value="C2"/>
    <property type="match status" value="1"/>
</dbReference>
<evidence type="ECO:0000259" key="2">
    <source>
        <dbReference type="PROSITE" id="PS50004"/>
    </source>
</evidence>
<feature type="compositionally biased region" description="Low complexity" evidence="1">
    <location>
        <begin position="180"/>
        <end position="191"/>
    </location>
</feature>
<feature type="region of interest" description="Disordered" evidence="1">
    <location>
        <begin position="171"/>
        <end position="191"/>
    </location>
</feature>
<reference evidence="3" key="1">
    <citation type="submission" date="2023-07" db="EMBL/GenBank/DDBJ databases">
        <authorList>
            <person name="Stuckert A."/>
        </authorList>
    </citation>
    <scope>NUCLEOTIDE SEQUENCE</scope>
</reference>
<feature type="domain" description="C2" evidence="2">
    <location>
        <begin position="287"/>
        <end position="402"/>
    </location>
</feature>
<dbReference type="Pfam" id="PF00168">
    <property type="entry name" value="C2"/>
    <property type="match status" value="1"/>
</dbReference>
<evidence type="ECO:0000313" key="3">
    <source>
        <dbReference type="EMBL" id="CAJ0965824.1"/>
    </source>
</evidence>
<dbReference type="SUPFAM" id="SSF49562">
    <property type="entry name" value="C2 domain (Calcium/lipid-binding domain, CaLB)"/>
    <property type="match status" value="1"/>
</dbReference>
<sequence>MFCSKKKLLPSCPNILTPDKIPIFFIPPKLSSLPDGGGHVGKWLQKQTLDIRSKSSPRASRHVIQVEDLEQEGETLGEENHWSIANSTSRHVIQVEGLEQEGETLGEENHWSIATSILGRPYLSESPHTRRRESLFHQKCHTHGPCDAKPLSPLDTDHILNWKPSSHDPHLQRFSCGPMDSDTTSSTESSPFSSPLLIRSLYGSTVIPDLDNHNYYHTVTVNTLSHANSLPTEEISSTDASPNLPTKEHHSSLRASMMHLVPPPIFHLDFICCQERLTRETKVVLSKCGLLRLSIEYLKELGRLRVKLVTAENLYSLHQDPRSISCCVVMYLMPGKLQKQRSTMIRQSKSPIFNEDFYFEEVEKGKVDNLRLKMEVINRRTGMKLDHVLGSSELPLSAIIPL</sequence>
<keyword evidence="4" id="KW-1185">Reference proteome</keyword>
<proteinExistence type="predicted"/>
<dbReference type="PANTHER" id="PTHR46291:SF10">
    <property type="entry name" value="C2 CALCIUM-DEPENDENT DOMAIN-CONTAINING PROTEIN 4C-LIKE"/>
    <property type="match status" value="1"/>
</dbReference>
<name>A0ABN9MGA5_9NEOB</name>
<dbReference type="EMBL" id="CAUEEQ010070053">
    <property type="protein sequence ID" value="CAJ0965824.1"/>
    <property type="molecule type" value="Genomic_DNA"/>
</dbReference>
<dbReference type="PANTHER" id="PTHR46291">
    <property type="entry name" value="C2 DOMAIN-CONTAINING PROTEIN"/>
    <property type="match status" value="1"/>
</dbReference>
<evidence type="ECO:0000313" key="4">
    <source>
        <dbReference type="Proteomes" id="UP001176940"/>
    </source>
</evidence>
<organism evidence="3 4">
    <name type="scientific">Ranitomeya imitator</name>
    <name type="common">mimic poison frog</name>
    <dbReference type="NCBI Taxonomy" id="111125"/>
    <lineage>
        <taxon>Eukaryota</taxon>
        <taxon>Metazoa</taxon>
        <taxon>Chordata</taxon>
        <taxon>Craniata</taxon>
        <taxon>Vertebrata</taxon>
        <taxon>Euteleostomi</taxon>
        <taxon>Amphibia</taxon>
        <taxon>Batrachia</taxon>
        <taxon>Anura</taxon>
        <taxon>Neobatrachia</taxon>
        <taxon>Hyloidea</taxon>
        <taxon>Dendrobatidae</taxon>
        <taxon>Dendrobatinae</taxon>
        <taxon>Ranitomeya</taxon>
    </lineage>
</organism>
<dbReference type="SMART" id="SM00239">
    <property type="entry name" value="C2"/>
    <property type="match status" value="1"/>
</dbReference>
<dbReference type="Gene3D" id="2.60.40.150">
    <property type="entry name" value="C2 domain"/>
    <property type="match status" value="1"/>
</dbReference>
<evidence type="ECO:0000256" key="1">
    <source>
        <dbReference type="SAM" id="MobiDB-lite"/>
    </source>
</evidence>
<comment type="caution">
    <text evidence="3">The sequence shown here is derived from an EMBL/GenBank/DDBJ whole genome shotgun (WGS) entry which is preliminary data.</text>
</comment>
<gene>
    <name evidence="3" type="ORF">RIMI_LOCUS20682210</name>
</gene>
<dbReference type="Proteomes" id="UP001176940">
    <property type="component" value="Unassembled WGS sequence"/>
</dbReference>
<accession>A0ABN9MGA5</accession>
<protein>
    <recommendedName>
        <fullName evidence="2">C2 domain-containing protein</fullName>
    </recommendedName>
</protein>